<dbReference type="GO" id="GO:0034220">
    <property type="term" value="P:monoatomic ion transmembrane transport"/>
    <property type="evidence" value="ECO:0007669"/>
    <property type="project" value="UniProtKB-KW"/>
</dbReference>
<protein>
    <submittedName>
        <fullName evidence="5">Putative sodium channel toxin</fullName>
    </submittedName>
</protein>
<feature type="domain" description="LCN-type CS-alpha/beta" evidence="4">
    <location>
        <begin position="21"/>
        <end position="83"/>
    </location>
</feature>
<dbReference type="SUPFAM" id="SSF57095">
    <property type="entry name" value="Scorpion toxin-like"/>
    <property type="match status" value="1"/>
</dbReference>
<keyword evidence="5" id="KW-0407">Ion channel</keyword>
<dbReference type="PROSITE" id="PS51863">
    <property type="entry name" value="LCN_CSAB"/>
    <property type="match status" value="1"/>
</dbReference>
<dbReference type="GO" id="GO:0005576">
    <property type="term" value="C:extracellular region"/>
    <property type="evidence" value="ECO:0007669"/>
    <property type="project" value="UniProtKB-SubCell"/>
</dbReference>
<dbReference type="InterPro" id="IPR036574">
    <property type="entry name" value="Scorpion_toxin-like_sf"/>
</dbReference>
<sequence length="85" mass="9295">MSIFPIVLALLLIGLDEGEALDGYPLAKNNYCKFHCSDDAMCKETCKKRAGATNGKGDCTWTGCYCYDVAPGTEMYPGRLPCNPY</sequence>
<keyword evidence="5" id="KW-0813">Transport</keyword>
<evidence type="ECO:0000313" key="5">
    <source>
        <dbReference type="EMBL" id="JAT91177.1"/>
    </source>
</evidence>
<dbReference type="Gene3D" id="3.30.30.10">
    <property type="entry name" value="Knottin, scorpion toxin-like"/>
    <property type="match status" value="1"/>
</dbReference>
<dbReference type="AlphaFoldDB" id="A0A1E1WW26"/>
<feature type="signal peptide" evidence="3">
    <location>
        <begin position="1"/>
        <end position="20"/>
    </location>
</feature>
<dbReference type="EMBL" id="GEMQ01000012">
    <property type="protein sequence ID" value="JAT91177.1"/>
    <property type="molecule type" value="Transcribed_RNA"/>
</dbReference>
<keyword evidence="2" id="KW-0964">Secreted</keyword>
<reference evidence="5" key="1">
    <citation type="submission" date="2015-08" db="EMBL/GenBank/DDBJ databases">
        <title>Proteomic endorsed transcriptomic profile of the venom gland from Tityus obscurus.</title>
        <authorList>
            <person name="Oliveira U.C."/>
            <person name="Nishiyama M.Y.Jr."/>
            <person name="Santos M.B."/>
            <person name="Silva A.P."/>
            <person name="Chalkidis H.M."/>
            <person name="Imberg A.S."/>
            <person name="Candido D.M."/>
            <person name="Yamanouye N."/>
            <person name="Dorce V.A."/>
            <person name="Junqueira-de-Azevedo I.L."/>
        </authorList>
    </citation>
    <scope>NUCLEOTIDE SEQUENCE</scope>
    <source>
        <tissue evidence="5">Telson</tissue>
    </source>
</reference>
<evidence type="ECO:0000256" key="1">
    <source>
        <dbReference type="ARBA" id="ARBA00004613"/>
    </source>
</evidence>
<comment type="subcellular location">
    <subcellularLocation>
        <location evidence="1">Secreted</location>
    </subcellularLocation>
</comment>
<dbReference type="GO" id="GO:0008200">
    <property type="term" value="F:ion channel inhibitor activity"/>
    <property type="evidence" value="ECO:0007669"/>
    <property type="project" value="InterPro"/>
</dbReference>
<proteinExistence type="predicted"/>
<keyword evidence="5" id="KW-0406">Ion transport</keyword>
<organism evidence="5">
    <name type="scientific">Tityus obscurus</name>
    <name type="common">Amazonian scorpion</name>
    <name type="synonym">Tityus cambridgei</name>
    <dbReference type="NCBI Taxonomy" id="1221240"/>
    <lineage>
        <taxon>Eukaryota</taxon>
        <taxon>Metazoa</taxon>
        <taxon>Ecdysozoa</taxon>
        <taxon>Arthropoda</taxon>
        <taxon>Chelicerata</taxon>
        <taxon>Arachnida</taxon>
        <taxon>Scorpiones</taxon>
        <taxon>Buthida</taxon>
        <taxon>Buthoidea</taxon>
        <taxon>Buthidae</taxon>
        <taxon>Tityus</taxon>
    </lineage>
</organism>
<feature type="chain" id="PRO_5009115655" evidence="3">
    <location>
        <begin position="21"/>
        <end position="85"/>
    </location>
</feature>
<evidence type="ECO:0000256" key="3">
    <source>
        <dbReference type="SAM" id="SignalP"/>
    </source>
</evidence>
<evidence type="ECO:0000259" key="4">
    <source>
        <dbReference type="PROSITE" id="PS51863"/>
    </source>
</evidence>
<evidence type="ECO:0000256" key="2">
    <source>
        <dbReference type="ARBA" id="ARBA00022525"/>
    </source>
</evidence>
<keyword evidence="3" id="KW-0732">Signal</keyword>
<accession>A0A1E1WW26</accession>
<name>A0A1E1WW26_TITOB</name>
<dbReference type="InterPro" id="IPR044062">
    <property type="entry name" value="LCN-type_CS_alpha_beta_dom"/>
</dbReference>